<organism evidence="11 12">
    <name type="scientific">Zophobas morio</name>
    <dbReference type="NCBI Taxonomy" id="2755281"/>
    <lineage>
        <taxon>Eukaryota</taxon>
        <taxon>Metazoa</taxon>
        <taxon>Ecdysozoa</taxon>
        <taxon>Arthropoda</taxon>
        <taxon>Hexapoda</taxon>
        <taxon>Insecta</taxon>
        <taxon>Pterygota</taxon>
        <taxon>Neoptera</taxon>
        <taxon>Endopterygota</taxon>
        <taxon>Coleoptera</taxon>
        <taxon>Polyphaga</taxon>
        <taxon>Cucujiformia</taxon>
        <taxon>Tenebrionidae</taxon>
        <taxon>Zophobas</taxon>
    </lineage>
</organism>
<accession>A0AA38MC46</accession>
<feature type="domain" description="Peptidoglycan recognition protein family" evidence="10">
    <location>
        <begin position="16"/>
        <end position="159"/>
    </location>
</feature>
<dbReference type="InterPro" id="IPR017331">
    <property type="entry name" value="Peptidoglycan_recognition"/>
</dbReference>
<dbReference type="CDD" id="cd06583">
    <property type="entry name" value="PGRP"/>
    <property type="match status" value="1"/>
</dbReference>
<evidence type="ECO:0000259" key="9">
    <source>
        <dbReference type="SMART" id="SM00644"/>
    </source>
</evidence>
<comment type="similarity">
    <text evidence="1">Belongs to the N-acetylmuramoyl-L-alanine amidase 2 family.</text>
</comment>
<evidence type="ECO:0000313" key="11">
    <source>
        <dbReference type="EMBL" id="KAJ3651053.1"/>
    </source>
</evidence>
<reference evidence="11" key="1">
    <citation type="journal article" date="2023" name="G3 (Bethesda)">
        <title>Whole genome assemblies of Zophobas morio and Tenebrio molitor.</title>
        <authorList>
            <person name="Kaur S."/>
            <person name="Stinson S.A."/>
            <person name="diCenzo G.C."/>
        </authorList>
    </citation>
    <scope>NUCLEOTIDE SEQUENCE</scope>
    <source>
        <strain evidence="11">QUZm001</strain>
    </source>
</reference>
<dbReference type="Gene3D" id="3.40.80.10">
    <property type="entry name" value="Peptidoglycan recognition protein-like"/>
    <property type="match status" value="1"/>
</dbReference>
<evidence type="ECO:0000256" key="4">
    <source>
        <dbReference type="ARBA" id="ARBA00022859"/>
    </source>
</evidence>
<evidence type="ECO:0000256" key="2">
    <source>
        <dbReference type="ARBA" id="ARBA00022588"/>
    </source>
</evidence>
<dbReference type="EMBL" id="JALNTZ010000005">
    <property type="protein sequence ID" value="KAJ3651053.1"/>
    <property type="molecule type" value="Genomic_DNA"/>
</dbReference>
<evidence type="ECO:0000259" key="10">
    <source>
        <dbReference type="SMART" id="SM00701"/>
    </source>
</evidence>
<dbReference type="SUPFAM" id="SSF55846">
    <property type="entry name" value="N-acetylmuramoyl-L-alanine amidase-like"/>
    <property type="match status" value="1"/>
</dbReference>
<dbReference type="GO" id="GO:0045087">
    <property type="term" value="P:innate immune response"/>
    <property type="evidence" value="ECO:0007669"/>
    <property type="project" value="UniProtKB-KW"/>
</dbReference>
<feature type="domain" description="N-acetylmuramoyl-L-alanine amidase" evidence="9">
    <location>
        <begin position="27"/>
        <end position="165"/>
    </location>
</feature>
<dbReference type="AlphaFoldDB" id="A0AA38MC46"/>
<keyword evidence="3 8" id="KW-0732">Signal</keyword>
<dbReference type="SMART" id="SM00701">
    <property type="entry name" value="PGRP"/>
    <property type="match status" value="1"/>
</dbReference>
<gene>
    <name evidence="11" type="ORF">Zmor_017116</name>
</gene>
<dbReference type="GO" id="GO:0009253">
    <property type="term" value="P:peptidoglycan catabolic process"/>
    <property type="evidence" value="ECO:0007669"/>
    <property type="project" value="InterPro"/>
</dbReference>
<dbReference type="InterPro" id="IPR036505">
    <property type="entry name" value="Amidase/PGRP_sf"/>
</dbReference>
<dbReference type="Pfam" id="PF01510">
    <property type="entry name" value="Amidase_2"/>
    <property type="match status" value="1"/>
</dbReference>
<feature type="disulfide bond" evidence="7">
    <location>
        <begin position="53"/>
        <end position="59"/>
    </location>
</feature>
<name>A0AA38MC46_9CUCU</name>
<keyword evidence="12" id="KW-1185">Reference proteome</keyword>
<dbReference type="PIRSF" id="PIRSF037945">
    <property type="entry name" value="PGRPs"/>
    <property type="match status" value="1"/>
</dbReference>
<evidence type="ECO:0000256" key="7">
    <source>
        <dbReference type="PIRSR" id="PIRSR037945-1"/>
    </source>
</evidence>
<dbReference type="Proteomes" id="UP001168821">
    <property type="component" value="Unassembled WGS sequence"/>
</dbReference>
<proteinExistence type="inferred from homology"/>
<protein>
    <recommendedName>
        <fullName evidence="13">Peptidoglycan-recognition protein</fullName>
    </recommendedName>
</protein>
<evidence type="ECO:0000256" key="3">
    <source>
        <dbReference type="ARBA" id="ARBA00022729"/>
    </source>
</evidence>
<dbReference type="SMART" id="SM00644">
    <property type="entry name" value="Ami_2"/>
    <property type="match status" value="1"/>
</dbReference>
<sequence>MYLFLVLIAIGTTHALDIVSRDEWGARPPTNVVPQSNPVPYVVIHHSVEPEVCYTKEDCIQAMQTMQDMHQIDNGWADIGYSFAVGGDGNAYEGRGWSAEGAHAPGYNSRSIGICVIGNWMEAVPSEKQLQTVHELIEYGVELGMISGSYGLIGHREATETLCPGDLLFEEITTWPHFVQV</sequence>
<dbReference type="PANTHER" id="PTHR11022:SF77">
    <property type="entry name" value="PEPTIDOGLYCAN-RECOGNITION PROTEIN LB"/>
    <property type="match status" value="1"/>
</dbReference>
<keyword evidence="2" id="KW-0399">Innate immunity</keyword>
<dbReference type="InterPro" id="IPR006619">
    <property type="entry name" value="PGRP_domain_met/bac"/>
</dbReference>
<evidence type="ECO:0000256" key="1">
    <source>
        <dbReference type="ARBA" id="ARBA00007553"/>
    </source>
</evidence>
<keyword evidence="4" id="KW-0391">Immunity</keyword>
<evidence type="ECO:0000313" key="12">
    <source>
        <dbReference type="Proteomes" id="UP001168821"/>
    </source>
</evidence>
<dbReference type="GO" id="GO:0042834">
    <property type="term" value="F:peptidoglycan binding"/>
    <property type="evidence" value="ECO:0007669"/>
    <property type="project" value="InterPro"/>
</dbReference>
<evidence type="ECO:0000256" key="8">
    <source>
        <dbReference type="SAM" id="SignalP"/>
    </source>
</evidence>
<evidence type="ECO:0008006" key="13">
    <source>
        <dbReference type="Google" id="ProtNLM"/>
    </source>
</evidence>
<feature type="chain" id="PRO_5041325964" description="Peptidoglycan-recognition protein" evidence="8">
    <location>
        <begin position="16"/>
        <end position="181"/>
    </location>
</feature>
<dbReference type="InterPro" id="IPR002502">
    <property type="entry name" value="Amidase_domain"/>
</dbReference>
<dbReference type="PANTHER" id="PTHR11022">
    <property type="entry name" value="PEPTIDOGLYCAN RECOGNITION PROTEIN"/>
    <property type="match status" value="1"/>
</dbReference>
<dbReference type="FunFam" id="3.40.80.10:FF:000001">
    <property type="entry name" value="Peptidoglycan recognition protein 1"/>
    <property type="match status" value="1"/>
</dbReference>
<keyword evidence="5" id="KW-1015">Disulfide bond</keyword>
<comment type="caution">
    <text evidence="11">The sequence shown here is derived from an EMBL/GenBank/DDBJ whole genome shotgun (WGS) entry which is preliminary data.</text>
</comment>
<evidence type="ECO:0000256" key="5">
    <source>
        <dbReference type="ARBA" id="ARBA00023157"/>
    </source>
</evidence>
<dbReference type="GO" id="GO:0008270">
    <property type="term" value="F:zinc ion binding"/>
    <property type="evidence" value="ECO:0007669"/>
    <property type="project" value="InterPro"/>
</dbReference>
<evidence type="ECO:0000256" key="6">
    <source>
        <dbReference type="ARBA" id="ARBA00057187"/>
    </source>
</evidence>
<dbReference type="InterPro" id="IPR015510">
    <property type="entry name" value="PGRP"/>
</dbReference>
<dbReference type="GO" id="GO:0008745">
    <property type="term" value="F:N-acetylmuramoyl-L-alanine amidase activity"/>
    <property type="evidence" value="ECO:0007669"/>
    <property type="project" value="InterPro"/>
</dbReference>
<feature type="signal peptide" evidence="8">
    <location>
        <begin position="1"/>
        <end position="15"/>
    </location>
</feature>
<comment type="function">
    <text evidence="6">Peptidoglycan-recognition protein probably involved in innate immunity by binding to peptidoglycans (PGN) of bacteria and activating the prophenoloxidase (proPO) cascade immune response. Binds to 1,3-beta-D-glucan and PGN.</text>
</comment>